<proteinExistence type="predicted"/>
<dbReference type="STRING" id="579105.SAMN04488096_10266"/>
<name>A0A1M6BIG4_9FLAO</name>
<organism evidence="1 2">
    <name type="scientific">Mesonia phycicola</name>
    <dbReference type="NCBI Taxonomy" id="579105"/>
    <lineage>
        <taxon>Bacteria</taxon>
        <taxon>Pseudomonadati</taxon>
        <taxon>Bacteroidota</taxon>
        <taxon>Flavobacteriia</taxon>
        <taxon>Flavobacteriales</taxon>
        <taxon>Flavobacteriaceae</taxon>
        <taxon>Mesonia</taxon>
    </lineage>
</organism>
<gene>
    <name evidence="1" type="ORF">SAMN04488096_10266</name>
</gene>
<keyword evidence="2" id="KW-1185">Reference proteome</keyword>
<dbReference type="AlphaFoldDB" id="A0A1M6BIG4"/>
<sequence>MIEIDNQSFLIMKKIIALVTVSLLLFACGTTKIERQAERTFKGSWTLNNVTYPNSDGFVDVTLFQDASANCFRNSQWNFISNNNKGTYTLSGANCNEGTRNFIWAVQEENADSGLYDFTLKPINDGENARKINTGFRLNLVSLSETNMVWEQTVSYEGQPFIIRMNFSKSNY</sequence>
<accession>A0A1M6BIG4</accession>
<evidence type="ECO:0000313" key="2">
    <source>
        <dbReference type="Proteomes" id="UP000184225"/>
    </source>
</evidence>
<dbReference type="EMBL" id="FQYY01000002">
    <property type="protein sequence ID" value="SHI48457.1"/>
    <property type="molecule type" value="Genomic_DNA"/>
</dbReference>
<dbReference type="Proteomes" id="UP000184225">
    <property type="component" value="Unassembled WGS sequence"/>
</dbReference>
<protein>
    <submittedName>
        <fullName evidence="1">Lipocalin-like domain-containing protein</fullName>
    </submittedName>
</protein>
<evidence type="ECO:0000313" key="1">
    <source>
        <dbReference type="EMBL" id="SHI48457.1"/>
    </source>
</evidence>
<reference evidence="1 2" key="1">
    <citation type="submission" date="2016-11" db="EMBL/GenBank/DDBJ databases">
        <authorList>
            <person name="Jaros S."/>
            <person name="Januszkiewicz K."/>
            <person name="Wedrychowicz H."/>
        </authorList>
    </citation>
    <scope>NUCLEOTIDE SEQUENCE [LARGE SCALE GENOMIC DNA]</scope>
    <source>
        <strain evidence="1 2">DSM 21425</strain>
    </source>
</reference>